<dbReference type="Proteomes" id="UP001500212">
    <property type="component" value="Unassembled WGS sequence"/>
</dbReference>
<evidence type="ECO:0000256" key="1">
    <source>
        <dbReference type="SAM" id="Phobius"/>
    </source>
</evidence>
<gene>
    <name evidence="2" type="ORF">GCM10023195_82950</name>
</gene>
<protein>
    <submittedName>
        <fullName evidence="2">Uncharacterized protein</fullName>
    </submittedName>
</protein>
<keyword evidence="3" id="KW-1185">Reference proteome</keyword>
<evidence type="ECO:0000313" key="2">
    <source>
        <dbReference type="EMBL" id="GAA4618452.1"/>
    </source>
</evidence>
<reference evidence="3" key="1">
    <citation type="journal article" date="2019" name="Int. J. Syst. Evol. Microbiol.">
        <title>The Global Catalogue of Microorganisms (GCM) 10K type strain sequencing project: providing services to taxonomists for standard genome sequencing and annotation.</title>
        <authorList>
            <consortium name="The Broad Institute Genomics Platform"/>
            <consortium name="The Broad Institute Genome Sequencing Center for Infectious Disease"/>
            <person name="Wu L."/>
            <person name="Ma J."/>
        </authorList>
    </citation>
    <scope>NUCLEOTIDE SEQUENCE [LARGE SCALE GENOMIC DNA]</scope>
    <source>
        <strain evidence="3">JCM 17938</strain>
    </source>
</reference>
<name>A0ABP8U0W8_9ACTN</name>
<sequence>MAIHKNILRKSFTMSALWGVAVPVTGIGAYLRKEYVAAFIAVASVAGIEVVFSQLRAMVRLRSLARLVRASARKELDPADVERLIVALSVHEAVSRENIDGASIAKILTSFLAPGRGVRAPRK</sequence>
<keyword evidence="1" id="KW-1133">Transmembrane helix</keyword>
<comment type="caution">
    <text evidence="2">The sequence shown here is derived from an EMBL/GenBank/DDBJ whole genome shotgun (WGS) entry which is preliminary data.</text>
</comment>
<keyword evidence="1" id="KW-0812">Transmembrane</keyword>
<accession>A0ABP8U0W8</accession>
<feature type="transmembrane region" description="Helical" evidence="1">
    <location>
        <begin position="12"/>
        <end position="31"/>
    </location>
</feature>
<organism evidence="2 3">
    <name type="scientific">Actinoallomurus liliacearum</name>
    <dbReference type="NCBI Taxonomy" id="1080073"/>
    <lineage>
        <taxon>Bacteria</taxon>
        <taxon>Bacillati</taxon>
        <taxon>Actinomycetota</taxon>
        <taxon>Actinomycetes</taxon>
        <taxon>Streptosporangiales</taxon>
        <taxon>Thermomonosporaceae</taxon>
        <taxon>Actinoallomurus</taxon>
    </lineage>
</organism>
<proteinExistence type="predicted"/>
<evidence type="ECO:0000313" key="3">
    <source>
        <dbReference type="Proteomes" id="UP001500212"/>
    </source>
</evidence>
<dbReference type="EMBL" id="BAABHJ010000040">
    <property type="protein sequence ID" value="GAA4618452.1"/>
    <property type="molecule type" value="Genomic_DNA"/>
</dbReference>
<feature type="transmembrane region" description="Helical" evidence="1">
    <location>
        <begin position="37"/>
        <end position="59"/>
    </location>
</feature>
<keyword evidence="1" id="KW-0472">Membrane</keyword>